<dbReference type="KEGG" id="mtar:DF168_00506"/>
<feature type="domain" description="TonB-dependent receptor-like beta-barrel" evidence="10">
    <location>
        <begin position="309"/>
        <end position="762"/>
    </location>
</feature>
<dbReference type="InterPro" id="IPR037066">
    <property type="entry name" value="Plug_dom_sf"/>
</dbReference>
<evidence type="ECO:0000313" key="12">
    <source>
        <dbReference type="EMBL" id="AWT59321.1"/>
    </source>
</evidence>
<evidence type="ECO:0000256" key="7">
    <source>
        <dbReference type="ARBA" id="ARBA00023237"/>
    </source>
</evidence>
<accession>A0A2Z4ABR1</accession>
<dbReference type="Pfam" id="PF07715">
    <property type="entry name" value="Plug"/>
    <property type="match status" value="1"/>
</dbReference>
<name>A0A2Z4ABR1_9BACT</name>
<evidence type="ECO:0000256" key="3">
    <source>
        <dbReference type="ARBA" id="ARBA00022452"/>
    </source>
</evidence>
<comment type="similarity">
    <text evidence="8 9">Belongs to the TonB-dependent receptor family.</text>
</comment>
<dbReference type="Gene3D" id="2.40.170.20">
    <property type="entry name" value="TonB-dependent receptor, beta-barrel domain"/>
    <property type="match status" value="1"/>
</dbReference>
<dbReference type="Pfam" id="PF00593">
    <property type="entry name" value="TonB_dep_Rec_b-barrel"/>
    <property type="match status" value="1"/>
</dbReference>
<keyword evidence="4 8" id="KW-0812">Transmembrane</keyword>
<proteinExistence type="inferred from homology"/>
<feature type="domain" description="TonB-dependent receptor plug" evidence="11">
    <location>
        <begin position="90"/>
        <end position="203"/>
    </location>
</feature>
<dbReference type="InterPro" id="IPR000531">
    <property type="entry name" value="Beta-barrel_TonB"/>
</dbReference>
<keyword evidence="6 8" id="KW-0472">Membrane</keyword>
<sequence length="806" mass="89680">MAEVLLRILRGKSGQNLFVDFDNTHVAILRDMKFNKFLIPNRWIRFFVLGSVSFTAYLEGSELEIDDKVEILESMEVIDITPTHSVGIDPRDMPSSVLRITETELKWSLSLGLTDVMNRAIGSFLVNDAQGNPMQPNFQFRGYTSSPLLGLPQGLAVFQNGIRMNEPFGDTVNWDLIPLVGISSVNVMAGSNPMFGLNTLGGAISIRTKNGFSHPGNDIKLYGGSFGRLSAQFQSGANKGAFGYYIAAHHFQEVGWRDFSDSEASNFMGVFSWRDESSFLNLNFSAGKTELRGNGASPVELLENDRSAVFTHPDITKNALSMFSAEWDRAVAKDFHFSGTAYFRATDTDSFNGDGSEFEECVGDPGNEYLCHGMESSGEVPILDQVGGFANAGFDAINNISWRDQESYGGSLQTILSKEIGINENQLIFGGSFDRGASGFESQVELSQLTDDRGTIRTGLFVPEEEVEIKTRTETWSLYFWDTFYFSEVMNISVSGRYNNSDVLIRDITGNTPDLNGDHHFDQFNFSAGITHDIFPEMGFYFNFSQSNRVPTPVELACANPDAPCNLPNSFLADPPLEQVRTDTLEGGFRGEIRDSVELEVGVFRSENKDDIIFISTGGVTSNQGYFDNIGNTLRQGIEFRMKGDLESIQWHFNYSYLRAEFNSAFVSNSPYHPNSSINGDINVGRGDRIPSIPQHNLKAGVKWESRNSLSLSADASYISGQYLRGDEMNALALIDGYVVFDFFGRYELTQLLSVFWKVDNLLDSIYETFGLLGEPDEVLGEDFENPRFLAPGPPFGVWVGLEYEF</sequence>
<evidence type="ECO:0000256" key="4">
    <source>
        <dbReference type="ARBA" id="ARBA00022692"/>
    </source>
</evidence>
<organism evidence="12 13">
    <name type="scientific">Candidatus Moanibacter tarae</name>
    <dbReference type="NCBI Taxonomy" id="2200854"/>
    <lineage>
        <taxon>Bacteria</taxon>
        <taxon>Pseudomonadati</taxon>
        <taxon>Verrucomicrobiota</taxon>
        <taxon>Opitutia</taxon>
        <taxon>Puniceicoccales</taxon>
        <taxon>Puniceicoccales incertae sedis</taxon>
        <taxon>Candidatus Moanibacter</taxon>
    </lineage>
</organism>
<dbReference type="EMBL" id="CP029803">
    <property type="protein sequence ID" value="AWT59321.1"/>
    <property type="molecule type" value="Genomic_DNA"/>
</dbReference>
<keyword evidence="2 8" id="KW-0813">Transport</keyword>
<evidence type="ECO:0000259" key="11">
    <source>
        <dbReference type="Pfam" id="PF07715"/>
    </source>
</evidence>
<evidence type="ECO:0000256" key="1">
    <source>
        <dbReference type="ARBA" id="ARBA00004571"/>
    </source>
</evidence>
<evidence type="ECO:0000259" key="10">
    <source>
        <dbReference type="Pfam" id="PF00593"/>
    </source>
</evidence>
<dbReference type="Gene3D" id="2.170.130.10">
    <property type="entry name" value="TonB-dependent receptor, plug domain"/>
    <property type="match status" value="1"/>
</dbReference>
<evidence type="ECO:0000256" key="9">
    <source>
        <dbReference type="RuleBase" id="RU003357"/>
    </source>
</evidence>
<keyword evidence="3 8" id="KW-1134">Transmembrane beta strand</keyword>
<dbReference type="AlphaFoldDB" id="A0A2Z4ABR1"/>
<keyword evidence="5 9" id="KW-0798">TonB box</keyword>
<dbReference type="GO" id="GO:0015344">
    <property type="term" value="F:siderophore uptake transmembrane transporter activity"/>
    <property type="evidence" value="ECO:0007669"/>
    <property type="project" value="TreeGrafter"/>
</dbReference>
<comment type="subcellular location">
    <subcellularLocation>
        <location evidence="1 8">Cell outer membrane</location>
        <topology evidence="1 8">Multi-pass membrane protein</topology>
    </subcellularLocation>
</comment>
<evidence type="ECO:0000256" key="8">
    <source>
        <dbReference type="PROSITE-ProRule" id="PRU01360"/>
    </source>
</evidence>
<evidence type="ECO:0000313" key="13">
    <source>
        <dbReference type="Proteomes" id="UP000247465"/>
    </source>
</evidence>
<dbReference type="PANTHER" id="PTHR30069:SF39">
    <property type="entry name" value="BLL6183 PROTEIN"/>
    <property type="match status" value="1"/>
</dbReference>
<evidence type="ECO:0000256" key="2">
    <source>
        <dbReference type="ARBA" id="ARBA00022448"/>
    </source>
</evidence>
<dbReference type="InterPro" id="IPR036942">
    <property type="entry name" value="Beta-barrel_TonB_sf"/>
</dbReference>
<dbReference type="SUPFAM" id="SSF56935">
    <property type="entry name" value="Porins"/>
    <property type="match status" value="1"/>
</dbReference>
<reference evidence="12 13" key="1">
    <citation type="submission" date="2018-06" db="EMBL/GenBank/DDBJ databases">
        <title>Draft Genome Sequence of a Novel Marine Bacterium Related to the Verrucomicrobia.</title>
        <authorList>
            <person name="Vosseberg J."/>
            <person name="Martijn J."/>
            <person name="Ettema T.J.G."/>
        </authorList>
    </citation>
    <scope>NUCLEOTIDE SEQUENCE [LARGE SCALE GENOMIC DNA]</scope>
    <source>
        <strain evidence="12">TARA_B100001123</strain>
    </source>
</reference>
<dbReference type="PANTHER" id="PTHR30069">
    <property type="entry name" value="TONB-DEPENDENT OUTER MEMBRANE RECEPTOR"/>
    <property type="match status" value="1"/>
</dbReference>
<keyword evidence="7 8" id="KW-0998">Cell outer membrane</keyword>
<evidence type="ECO:0000256" key="5">
    <source>
        <dbReference type="ARBA" id="ARBA00023077"/>
    </source>
</evidence>
<dbReference type="InterPro" id="IPR012910">
    <property type="entry name" value="Plug_dom"/>
</dbReference>
<evidence type="ECO:0000256" key="6">
    <source>
        <dbReference type="ARBA" id="ARBA00023136"/>
    </source>
</evidence>
<gene>
    <name evidence="12" type="primary">btuB_2</name>
    <name evidence="12" type="ORF">DF168_00506</name>
</gene>
<dbReference type="Proteomes" id="UP000247465">
    <property type="component" value="Chromosome"/>
</dbReference>
<dbReference type="InterPro" id="IPR039426">
    <property type="entry name" value="TonB-dep_rcpt-like"/>
</dbReference>
<dbReference type="GO" id="GO:0009279">
    <property type="term" value="C:cell outer membrane"/>
    <property type="evidence" value="ECO:0007669"/>
    <property type="project" value="UniProtKB-SubCell"/>
</dbReference>
<dbReference type="GO" id="GO:0044718">
    <property type="term" value="P:siderophore transmembrane transport"/>
    <property type="evidence" value="ECO:0007669"/>
    <property type="project" value="TreeGrafter"/>
</dbReference>
<dbReference type="PROSITE" id="PS52016">
    <property type="entry name" value="TONB_DEPENDENT_REC_3"/>
    <property type="match status" value="1"/>
</dbReference>
<protein>
    <submittedName>
        <fullName evidence="12">Vitamin B12 transporter BtuB</fullName>
    </submittedName>
</protein>